<dbReference type="OrthoDB" id="9785276at2"/>
<dbReference type="Gene3D" id="3.30.410.40">
    <property type="match status" value="2"/>
</dbReference>
<dbReference type="PANTHER" id="PTHR11552:SF147">
    <property type="entry name" value="CHOLINE DEHYDROGENASE, MITOCHONDRIAL"/>
    <property type="match status" value="1"/>
</dbReference>
<evidence type="ECO:0000313" key="10">
    <source>
        <dbReference type="Proteomes" id="UP000186406"/>
    </source>
</evidence>
<dbReference type="SUPFAM" id="SSF54373">
    <property type="entry name" value="FAD-linked reductases, C-terminal domain"/>
    <property type="match status" value="1"/>
</dbReference>
<dbReference type="PROSITE" id="PS00623">
    <property type="entry name" value="GMC_OXRED_1"/>
    <property type="match status" value="1"/>
</dbReference>
<dbReference type="Pfam" id="PF00732">
    <property type="entry name" value="GMC_oxred_N"/>
    <property type="match status" value="1"/>
</dbReference>
<evidence type="ECO:0000313" key="9">
    <source>
        <dbReference type="EMBL" id="SHO66612.1"/>
    </source>
</evidence>
<evidence type="ECO:0000256" key="4">
    <source>
        <dbReference type="ARBA" id="ARBA00022827"/>
    </source>
</evidence>
<dbReference type="PANTHER" id="PTHR11552">
    <property type="entry name" value="GLUCOSE-METHANOL-CHOLINE GMC OXIDOREDUCTASE"/>
    <property type="match status" value="1"/>
</dbReference>
<evidence type="ECO:0000256" key="5">
    <source>
        <dbReference type="PIRSR" id="PIRSR000137-2"/>
    </source>
</evidence>
<feature type="domain" description="Glucose-methanol-choline oxidoreductase N-terminal" evidence="8">
    <location>
        <begin position="262"/>
        <end position="276"/>
    </location>
</feature>
<dbReference type="InterPro" id="IPR000172">
    <property type="entry name" value="GMC_OxRdtase_N"/>
</dbReference>
<evidence type="ECO:0000256" key="2">
    <source>
        <dbReference type="ARBA" id="ARBA00010790"/>
    </source>
</evidence>
<keyword evidence="10" id="KW-1185">Reference proteome</keyword>
<feature type="domain" description="Glucose-methanol-choline oxidoreductase N-terminal" evidence="7">
    <location>
        <begin position="88"/>
        <end position="111"/>
    </location>
</feature>
<dbReference type="Proteomes" id="UP000186406">
    <property type="component" value="Unassembled WGS sequence"/>
</dbReference>
<reference evidence="9 10" key="1">
    <citation type="submission" date="2016-12" db="EMBL/GenBank/DDBJ databases">
        <authorList>
            <person name="Song W.-J."/>
            <person name="Kurnit D.M."/>
        </authorList>
    </citation>
    <scope>NUCLEOTIDE SEQUENCE [LARGE SCALE GENOMIC DNA]</scope>
    <source>
        <strain evidence="9 10">DSM 19599</strain>
    </source>
</reference>
<dbReference type="Pfam" id="PF05199">
    <property type="entry name" value="GMC_oxred_C"/>
    <property type="match status" value="1"/>
</dbReference>
<evidence type="ECO:0000256" key="6">
    <source>
        <dbReference type="RuleBase" id="RU003968"/>
    </source>
</evidence>
<gene>
    <name evidence="9" type="ORF">SAMN02745172_03271</name>
</gene>
<dbReference type="PIRSF" id="PIRSF000137">
    <property type="entry name" value="Alcohol_oxidase"/>
    <property type="match status" value="1"/>
</dbReference>
<dbReference type="InterPro" id="IPR007867">
    <property type="entry name" value="GMC_OxRtase_C"/>
</dbReference>
<dbReference type="InterPro" id="IPR012132">
    <property type="entry name" value="GMC_OxRdtase"/>
</dbReference>
<dbReference type="Gene3D" id="3.50.50.60">
    <property type="entry name" value="FAD/NAD(P)-binding domain"/>
    <property type="match status" value="2"/>
</dbReference>
<proteinExistence type="inferred from homology"/>
<protein>
    <submittedName>
        <fullName evidence="9">5-(Hydroxymethyl)furfural/furfural oxidase</fullName>
    </submittedName>
</protein>
<comment type="similarity">
    <text evidence="2 6">Belongs to the GMC oxidoreductase family.</text>
</comment>
<dbReference type="SUPFAM" id="SSF51905">
    <property type="entry name" value="FAD/NAD(P)-binding domain"/>
    <property type="match status" value="1"/>
</dbReference>
<evidence type="ECO:0000259" key="8">
    <source>
        <dbReference type="PROSITE" id="PS00624"/>
    </source>
</evidence>
<dbReference type="PROSITE" id="PS00624">
    <property type="entry name" value="GMC_OXRED_2"/>
    <property type="match status" value="1"/>
</dbReference>
<evidence type="ECO:0000256" key="3">
    <source>
        <dbReference type="ARBA" id="ARBA00022630"/>
    </source>
</evidence>
<dbReference type="EMBL" id="FRXO01000006">
    <property type="protein sequence ID" value="SHO66612.1"/>
    <property type="molecule type" value="Genomic_DNA"/>
</dbReference>
<dbReference type="InterPro" id="IPR036188">
    <property type="entry name" value="FAD/NAD-bd_sf"/>
</dbReference>
<keyword evidence="4 5" id="KW-0274">FAD</keyword>
<dbReference type="STRING" id="1123029.SAMN02745172_03271"/>
<feature type="binding site" evidence="5">
    <location>
        <begin position="499"/>
        <end position="500"/>
    </location>
    <ligand>
        <name>FAD</name>
        <dbReference type="ChEBI" id="CHEBI:57692"/>
    </ligand>
</feature>
<sequence>MIVDHLILGGGSAGCVLAARLSADPGRTVVLVEAGRNISADDIPDAIRSRYPGRAYLDTGNIWARLTALMGYARSNAAPRTSRRYEQAKLLGGGSAINALMANRGAPADYAEWQALGADGWGWDDCLPYFLQIEADRDFSGPLHGRDGPLTIRRISDARISPFVDRVMKTLDRRGHPIRADQNGPWEDGTFRGAVAVSDAGERLPTSLAYLTAEVRRRPNLRIVTECVADRILFEGRQAVGAVLSGAASETVRAREVIVSAGAIHTPALLMRSGVGPANDLATMGVPVAVDSGAVGRNLMEHPSIAVAAYLPPHMRVRDPAEHHEQAIWRFSSGLEGAPQGDMHAAILSRSGWHSVGLRMGSLFFWVNKSYSRGVVRLASPDPRAEPDVDFRMLSDARDLERLKLALRMGAAALSDPFMDGHRGTVFPSSYSPRVAKVAVPGTWNALQRGLLSGLLDVAGPLRPALVHAAVTLGTTLQGLLDDDDALTEFVRRHVGGTWHPSGTCRMGAAGDPAAVTSPTGQVYGAGGLRVCDASLMPSIPCANTNIPTIMIAERIADFVLDGR</sequence>
<dbReference type="GO" id="GO:0050660">
    <property type="term" value="F:flavin adenine dinucleotide binding"/>
    <property type="evidence" value="ECO:0007669"/>
    <property type="project" value="InterPro"/>
</dbReference>
<evidence type="ECO:0000259" key="7">
    <source>
        <dbReference type="PROSITE" id="PS00623"/>
    </source>
</evidence>
<name>A0A1M7ZP71_9HYPH</name>
<dbReference type="GO" id="GO:0016614">
    <property type="term" value="F:oxidoreductase activity, acting on CH-OH group of donors"/>
    <property type="evidence" value="ECO:0007669"/>
    <property type="project" value="InterPro"/>
</dbReference>
<dbReference type="AlphaFoldDB" id="A0A1M7ZP71"/>
<comment type="cofactor">
    <cofactor evidence="1 5">
        <name>FAD</name>
        <dbReference type="ChEBI" id="CHEBI:57692"/>
    </cofactor>
</comment>
<dbReference type="RefSeq" id="WP_073630576.1">
    <property type="nucleotide sequence ID" value="NZ_FRXO01000006.1"/>
</dbReference>
<accession>A0A1M7ZP71</accession>
<evidence type="ECO:0000256" key="1">
    <source>
        <dbReference type="ARBA" id="ARBA00001974"/>
    </source>
</evidence>
<organism evidence="9 10">
    <name type="scientific">Pseudoxanthobacter soli DSM 19599</name>
    <dbReference type="NCBI Taxonomy" id="1123029"/>
    <lineage>
        <taxon>Bacteria</taxon>
        <taxon>Pseudomonadati</taxon>
        <taxon>Pseudomonadota</taxon>
        <taxon>Alphaproteobacteria</taxon>
        <taxon>Hyphomicrobiales</taxon>
        <taxon>Segnochrobactraceae</taxon>
        <taxon>Pseudoxanthobacter</taxon>
    </lineage>
</organism>
<keyword evidence="3 6" id="KW-0285">Flavoprotein</keyword>